<dbReference type="Proteomes" id="UP000325606">
    <property type="component" value="Chromosome"/>
</dbReference>
<dbReference type="AlphaFoldDB" id="A0A5J6LBT3"/>
<dbReference type="Pfam" id="PF09611">
    <property type="entry name" value="Cas_Csy1"/>
    <property type="match status" value="1"/>
</dbReference>
<sequence length="424" mass="48748">MSDPAIEQFFHERKEAWLKKNLKATMSEMEVRAKQLECDQFFELKNWLPDAAQRIESRALASHPSKFSHPSTGVGKKNKANGTYVTPILFLGHRSPDGFLRTGNVTCAEVDSVGNAAELDVEDFLRLKLSDGITLLDHIEQKTASAQALLRLDGYDFEQLRTSFLVVKSPPKNIVTNSKIKQVYFLVGEGEYHQLSILTHSAYLFEQRRRIDAIRFSEQAKEAREKRRNNQLGENYQEIYHLTTIGYGGTKPANISVLNNQNAGKAHLLLSMPPELSPRNVQLPTRNFFGEALYPKQLQVTFQAFHRLLSTGHNNVNIRKGRDYRIQEYLDQLILKMWQVRKAFVEQEYSRPEGLPAYQKIWLFPEHEQERADNQAWLAELIQDATRYFNVSYKRVLGSTAFVLGDTEHFAFAEVIEQNKEALL</sequence>
<protein>
    <submittedName>
        <fullName evidence="1">Type I-F CRISPR-associated protein Csy1</fullName>
    </submittedName>
</protein>
<organism evidence="1 2">
    <name type="scientific">Nitrincola iocasae</name>
    <dbReference type="NCBI Taxonomy" id="2614693"/>
    <lineage>
        <taxon>Bacteria</taxon>
        <taxon>Pseudomonadati</taxon>
        <taxon>Pseudomonadota</taxon>
        <taxon>Gammaproteobacteria</taxon>
        <taxon>Oceanospirillales</taxon>
        <taxon>Oceanospirillaceae</taxon>
        <taxon>Nitrincola</taxon>
    </lineage>
</organism>
<accession>A0A5J6LBT3</accession>
<keyword evidence="2" id="KW-1185">Reference proteome</keyword>
<proteinExistence type="predicted"/>
<name>A0A5J6LBT3_9GAMM</name>
<reference evidence="1 2" key="1">
    <citation type="submission" date="2019-09" db="EMBL/GenBank/DDBJ databases">
        <title>Nitrincola iocasae sp. nov., a bacterium isolated from the sediment collected at a cold seep field in South China Sea.</title>
        <authorList>
            <person name="Zhang H."/>
            <person name="Wang H."/>
            <person name="Li C."/>
        </authorList>
    </citation>
    <scope>NUCLEOTIDE SEQUENCE [LARGE SCALE GENOMIC DNA]</scope>
    <source>
        <strain evidence="1 2">KXZD1103</strain>
    </source>
</reference>
<gene>
    <name evidence="1" type="ORF">F5I99_05740</name>
</gene>
<dbReference type="InterPro" id="IPR013397">
    <property type="entry name" value="CRISPR-assoc_prot_Csy1"/>
</dbReference>
<evidence type="ECO:0000313" key="1">
    <source>
        <dbReference type="EMBL" id="QEW06035.1"/>
    </source>
</evidence>
<evidence type="ECO:0000313" key="2">
    <source>
        <dbReference type="Proteomes" id="UP000325606"/>
    </source>
</evidence>
<dbReference type="KEGG" id="nik:F5I99_05740"/>
<dbReference type="RefSeq" id="WP_151054071.1">
    <property type="nucleotide sequence ID" value="NZ_CP044222.1"/>
</dbReference>
<dbReference type="EMBL" id="CP044222">
    <property type="protein sequence ID" value="QEW06035.1"/>
    <property type="molecule type" value="Genomic_DNA"/>
</dbReference>